<evidence type="ECO:0000256" key="1">
    <source>
        <dbReference type="SAM" id="MobiDB-lite"/>
    </source>
</evidence>
<proteinExistence type="predicted"/>
<gene>
    <name evidence="2" type="ORF">SARC_11488</name>
</gene>
<organism evidence="2 3">
    <name type="scientific">Sphaeroforma arctica JP610</name>
    <dbReference type="NCBI Taxonomy" id="667725"/>
    <lineage>
        <taxon>Eukaryota</taxon>
        <taxon>Ichthyosporea</taxon>
        <taxon>Ichthyophonida</taxon>
        <taxon>Sphaeroforma</taxon>
    </lineage>
</organism>
<accession>A0A0L0FGW7</accession>
<dbReference type="GeneID" id="25911992"/>
<evidence type="ECO:0000313" key="2">
    <source>
        <dbReference type="EMBL" id="KNC76000.1"/>
    </source>
</evidence>
<protein>
    <submittedName>
        <fullName evidence="2">Uncharacterized protein</fullName>
    </submittedName>
</protein>
<dbReference type="AlphaFoldDB" id="A0A0L0FGW7"/>
<sequence length="137" mass="15495">MCHPRARSKSPPSVETHTVHIDPVVNAMQETQFWRRRATDPTIVHSEDEELPPLMSASSDDEEQGVGYPYGQATRRYTDDVVRVRNHVTTVHQIDLRPLNLIVTGSAIAPAVPVVYANHPEHLHSYVAEQWARVRVT</sequence>
<name>A0A0L0FGW7_9EUKA</name>
<evidence type="ECO:0000313" key="3">
    <source>
        <dbReference type="Proteomes" id="UP000054560"/>
    </source>
</evidence>
<dbReference type="RefSeq" id="XP_014149902.1">
    <property type="nucleotide sequence ID" value="XM_014294427.1"/>
</dbReference>
<feature type="region of interest" description="Disordered" evidence="1">
    <location>
        <begin position="36"/>
        <end position="72"/>
    </location>
</feature>
<reference evidence="2 3" key="1">
    <citation type="submission" date="2011-02" db="EMBL/GenBank/DDBJ databases">
        <title>The Genome Sequence of Sphaeroforma arctica JP610.</title>
        <authorList>
            <consortium name="The Broad Institute Genome Sequencing Platform"/>
            <person name="Russ C."/>
            <person name="Cuomo C."/>
            <person name="Young S.K."/>
            <person name="Zeng Q."/>
            <person name="Gargeya S."/>
            <person name="Alvarado L."/>
            <person name="Berlin A."/>
            <person name="Chapman S.B."/>
            <person name="Chen Z."/>
            <person name="Freedman E."/>
            <person name="Gellesch M."/>
            <person name="Goldberg J."/>
            <person name="Griggs A."/>
            <person name="Gujja S."/>
            <person name="Heilman E."/>
            <person name="Heiman D."/>
            <person name="Howarth C."/>
            <person name="Mehta T."/>
            <person name="Neiman D."/>
            <person name="Pearson M."/>
            <person name="Roberts A."/>
            <person name="Saif S."/>
            <person name="Shea T."/>
            <person name="Shenoy N."/>
            <person name="Sisk P."/>
            <person name="Stolte C."/>
            <person name="Sykes S."/>
            <person name="White J."/>
            <person name="Yandava C."/>
            <person name="Burger G."/>
            <person name="Gray M.W."/>
            <person name="Holland P.W.H."/>
            <person name="King N."/>
            <person name="Lang F.B.F."/>
            <person name="Roger A.J."/>
            <person name="Ruiz-Trillo I."/>
            <person name="Haas B."/>
            <person name="Nusbaum C."/>
            <person name="Birren B."/>
        </authorList>
    </citation>
    <scope>NUCLEOTIDE SEQUENCE [LARGE SCALE GENOMIC DNA]</scope>
    <source>
        <strain evidence="2 3">JP610</strain>
    </source>
</reference>
<keyword evidence="3" id="KW-1185">Reference proteome</keyword>
<dbReference type="Proteomes" id="UP000054560">
    <property type="component" value="Unassembled WGS sequence"/>
</dbReference>
<dbReference type="EMBL" id="KQ243311">
    <property type="protein sequence ID" value="KNC76000.1"/>
    <property type="molecule type" value="Genomic_DNA"/>
</dbReference>